<evidence type="ECO:0000313" key="3">
    <source>
        <dbReference type="Proteomes" id="UP000800041"/>
    </source>
</evidence>
<protein>
    <submittedName>
        <fullName evidence="2">Uncharacterized protein</fullName>
    </submittedName>
</protein>
<evidence type="ECO:0000313" key="2">
    <source>
        <dbReference type="EMBL" id="KAF1983638.1"/>
    </source>
</evidence>
<gene>
    <name evidence="2" type="ORF">K402DRAFT_396396</name>
</gene>
<feature type="region of interest" description="Disordered" evidence="1">
    <location>
        <begin position="1"/>
        <end position="70"/>
    </location>
</feature>
<dbReference type="AlphaFoldDB" id="A0A6G1GSB3"/>
<dbReference type="OrthoDB" id="5375886at2759"/>
<proteinExistence type="predicted"/>
<name>A0A6G1GSB3_9PEZI</name>
<keyword evidence="3" id="KW-1185">Reference proteome</keyword>
<organism evidence="2 3">
    <name type="scientific">Aulographum hederae CBS 113979</name>
    <dbReference type="NCBI Taxonomy" id="1176131"/>
    <lineage>
        <taxon>Eukaryota</taxon>
        <taxon>Fungi</taxon>
        <taxon>Dikarya</taxon>
        <taxon>Ascomycota</taxon>
        <taxon>Pezizomycotina</taxon>
        <taxon>Dothideomycetes</taxon>
        <taxon>Pleosporomycetidae</taxon>
        <taxon>Aulographales</taxon>
        <taxon>Aulographaceae</taxon>
    </lineage>
</organism>
<dbReference type="Proteomes" id="UP000800041">
    <property type="component" value="Unassembled WGS sequence"/>
</dbReference>
<feature type="compositionally biased region" description="Basic and acidic residues" evidence="1">
    <location>
        <begin position="57"/>
        <end position="70"/>
    </location>
</feature>
<sequence>MSAPNPGRQSPDPAQQAESQGSAPVAAPNDQGAAPSKDHAADASKDQLKDLASNPKHVLEEASEAKTAKQ</sequence>
<dbReference type="EMBL" id="ML977173">
    <property type="protein sequence ID" value="KAF1983638.1"/>
    <property type="molecule type" value="Genomic_DNA"/>
</dbReference>
<reference evidence="2" key="1">
    <citation type="journal article" date="2020" name="Stud. Mycol.">
        <title>101 Dothideomycetes genomes: a test case for predicting lifestyles and emergence of pathogens.</title>
        <authorList>
            <person name="Haridas S."/>
            <person name="Albert R."/>
            <person name="Binder M."/>
            <person name="Bloem J."/>
            <person name="Labutti K."/>
            <person name="Salamov A."/>
            <person name="Andreopoulos B."/>
            <person name="Baker S."/>
            <person name="Barry K."/>
            <person name="Bills G."/>
            <person name="Bluhm B."/>
            <person name="Cannon C."/>
            <person name="Castanera R."/>
            <person name="Culley D."/>
            <person name="Daum C."/>
            <person name="Ezra D."/>
            <person name="Gonzalez J."/>
            <person name="Henrissat B."/>
            <person name="Kuo A."/>
            <person name="Liang C."/>
            <person name="Lipzen A."/>
            <person name="Lutzoni F."/>
            <person name="Magnuson J."/>
            <person name="Mondo S."/>
            <person name="Nolan M."/>
            <person name="Ohm R."/>
            <person name="Pangilinan J."/>
            <person name="Park H.-J."/>
            <person name="Ramirez L."/>
            <person name="Alfaro M."/>
            <person name="Sun H."/>
            <person name="Tritt A."/>
            <person name="Yoshinaga Y."/>
            <person name="Zwiers L.-H."/>
            <person name="Turgeon B."/>
            <person name="Goodwin S."/>
            <person name="Spatafora J."/>
            <person name="Crous P."/>
            <person name="Grigoriev I."/>
        </authorList>
    </citation>
    <scope>NUCLEOTIDE SEQUENCE</scope>
    <source>
        <strain evidence="2">CBS 113979</strain>
    </source>
</reference>
<accession>A0A6G1GSB3</accession>
<feature type="compositionally biased region" description="Basic and acidic residues" evidence="1">
    <location>
        <begin position="36"/>
        <end position="49"/>
    </location>
</feature>
<evidence type="ECO:0000256" key="1">
    <source>
        <dbReference type="SAM" id="MobiDB-lite"/>
    </source>
</evidence>
<feature type="compositionally biased region" description="Polar residues" evidence="1">
    <location>
        <begin position="12"/>
        <end position="22"/>
    </location>
</feature>